<dbReference type="InterPro" id="IPR033900">
    <property type="entry name" value="Gram_neg_porin_domain"/>
</dbReference>
<dbReference type="GO" id="GO:0046930">
    <property type="term" value="C:pore complex"/>
    <property type="evidence" value="ECO:0007669"/>
    <property type="project" value="UniProtKB-KW"/>
</dbReference>
<dbReference type="PANTHER" id="PTHR34501:SF9">
    <property type="entry name" value="MAJOR OUTER MEMBRANE PROTEIN P.IA"/>
    <property type="match status" value="1"/>
</dbReference>
<keyword evidence="3" id="KW-0813">Transport</keyword>
<dbReference type="Pfam" id="PF13609">
    <property type="entry name" value="Porin_4"/>
    <property type="match status" value="1"/>
</dbReference>
<dbReference type="InterPro" id="IPR050298">
    <property type="entry name" value="Gram-neg_bact_OMP"/>
</dbReference>
<evidence type="ECO:0000313" key="13">
    <source>
        <dbReference type="EMBL" id="ABE36900.1"/>
    </source>
</evidence>
<dbReference type="EMBL" id="CP000272">
    <property type="protein sequence ID" value="ABE36900.1"/>
    <property type="molecule type" value="Genomic_DNA"/>
</dbReference>
<comment type="subcellular location">
    <subcellularLocation>
        <location evidence="1">Cell outer membrane</location>
        <topology evidence="1">Multi-pass membrane protein</topology>
    </subcellularLocation>
</comment>
<evidence type="ECO:0000256" key="8">
    <source>
        <dbReference type="ARBA" id="ARBA00023114"/>
    </source>
</evidence>
<evidence type="ECO:0000256" key="5">
    <source>
        <dbReference type="ARBA" id="ARBA00022692"/>
    </source>
</evidence>
<protein>
    <submittedName>
        <fullName evidence="13">Outer membrane porin, OmpC family</fullName>
    </submittedName>
</protein>
<feature type="signal peptide" evidence="11">
    <location>
        <begin position="1"/>
        <end position="21"/>
    </location>
</feature>
<gene>
    <name evidence="13" type="ORF">Bxe_C1030</name>
</gene>
<dbReference type="RefSeq" id="WP_011494147.1">
    <property type="nucleotide sequence ID" value="NC_007953.1"/>
</dbReference>
<dbReference type="GO" id="GO:0034220">
    <property type="term" value="P:monoatomic ion transmembrane transport"/>
    <property type="evidence" value="ECO:0007669"/>
    <property type="project" value="InterPro"/>
</dbReference>
<dbReference type="KEGG" id="bxe:Bxe_C1030"/>
<evidence type="ECO:0000256" key="1">
    <source>
        <dbReference type="ARBA" id="ARBA00004571"/>
    </source>
</evidence>
<dbReference type="AlphaFoldDB" id="Q13G89"/>
<dbReference type="KEGG" id="bxb:DR64_7422"/>
<keyword evidence="10" id="KW-0998">Cell outer membrane</keyword>
<keyword evidence="6 11" id="KW-0732">Signal</keyword>
<dbReference type="GO" id="GO:0009279">
    <property type="term" value="C:cell outer membrane"/>
    <property type="evidence" value="ECO:0007669"/>
    <property type="project" value="UniProtKB-SubCell"/>
</dbReference>
<keyword evidence="7" id="KW-0406">Ion transport</keyword>
<dbReference type="STRING" id="266265.Bxe_C1030"/>
<dbReference type="InterPro" id="IPR023614">
    <property type="entry name" value="Porin_dom_sf"/>
</dbReference>
<dbReference type="InterPro" id="IPR002299">
    <property type="entry name" value="Porin_Neis"/>
</dbReference>
<dbReference type="SUPFAM" id="SSF56935">
    <property type="entry name" value="Porins"/>
    <property type="match status" value="1"/>
</dbReference>
<dbReference type="Gene3D" id="2.40.160.10">
    <property type="entry name" value="Porin"/>
    <property type="match status" value="1"/>
</dbReference>
<evidence type="ECO:0000256" key="7">
    <source>
        <dbReference type="ARBA" id="ARBA00023065"/>
    </source>
</evidence>
<dbReference type="InterPro" id="IPR001702">
    <property type="entry name" value="Porin_Gram-ve"/>
</dbReference>
<keyword evidence="9" id="KW-0472">Membrane</keyword>
<dbReference type="OrthoDB" id="8982743at2"/>
<feature type="domain" description="Porin" evidence="12">
    <location>
        <begin position="12"/>
        <end position="369"/>
    </location>
</feature>
<sequence>MKKSYLWAGQIIVLAAAHAHAQSSVTLYGVIDTGINYTNSAQTGRNPDGSLNSGSQINMTDGATRSYGSRWGLRGSENLGGGLSAIFTLENGYNIANGALGQGGAMFGRQAYVGLNSDMLGVVTIGRQYDTQADFVSNYSVFSVAALSGTTPGDVDGLGHTRRVNNAIKYVSPTYRGFTFGGMYSPGGKAGDFTGNQIWALGASYEFRGFSAGAGYINARDPNLSSFGDNPNSGGAGTNNMGSVGSLTSAQSNPIYAGYASARTFEIYSAGASYKFGKAALAASFSHTSFGNLGDLDAGPNPFDYSGTAIFNTATATVSCFATPTLQLGGGYTYTHGGGAGGNGSASYHQGIFSVQYFLSKRTEVYFYGVYQLASGTDSLGQPAVANIDLMTPSSTNHQFVGRVGIVQRF</sequence>
<evidence type="ECO:0000256" key="9">
    <source>
        <dbReference type="ARBA" id="ARBA00023136"/>
    </source>
</evidence>
<feature type="chain" id="PRO_5004182303" evidence="11">
    <location>
        <begin position="22"/>
        <end position="410"/>
    </location>
</feature>
<proteinExistence type="predicted"/>
<dbReference type="GO" id="GO:0015288">
    <property type="term" value="F:porin activity"/>
    <property type="evidence" value="ECO:0007669"/>
    <property type="project" value="UniProtKB-KW"/>
</dbReference>
<dbReference type="PRINTS" id="PR00182">
    <property type="entry name" value="ECOLNEIPORIN"/>
</dbReference>
<evidence type="ECO:0000256" key="11">
    <source>
        <dbReference type="SAM" id="SignalP"/>
    </source>
</evidence>
<dbReference type="CDD" id="cd00342">
    <property type="entry name" value="gram_neg_porins"/>
    <property type="match status" value="1"/>
</dbReference>
<evidence type="ECO:0000256" key="4">
    <source>
        <dbReference type="ARBA" id="ARBA00022452"/>
    </source>
</evidence>
<dbReference type="Proteomes" id="UP000001817">
    <property type="component" value="Chromosome 3"/>
</dbReference>
<keyword evidence="14" id="KW-1185">Reference proteome</keyword>
<keyword evidence="4" id="KW-1134">Transmembrane beta strand</keyword>
<dbReference type="eggNOG" id="COG3203">
    <property type="taxonomic scope" value="Bacteria"/>
</dbReference>
<evidence type="ECO:0000256" key="3">
    <source>
        <dbReference type="ARBA" id="ARBA00022448"/>
    </source>
</evidence>
<comment type="subunit">
    <text evidence="2">Homotrimer.</text>
</comment>
<keyword evidence="8" id="KW-0626">Porin</keyword>
<keyword evidence="5" id="KW-0812">Transmembrane</keyword>
<dbReference type="PRINTS" id="PR00184">
    <property type="entry name" value="NEISSPPORIN"/>
</dbReference>
<evidence type="ECO:0000313" key="14">
    <source>
        <dbReference type="Proteomes" id="UP000001817"/>
    </source>
</evidence>
<accession>Q13G89</accession>
<dbReference type="PANTHER" id="PTHR34501">
    <property type="entry name" value="PROTEIN YDDL-RELATED"/>
    <property type="match status" value="1"/>
</dbReference>
<evidence type="ECO:0000256" key="6">
    <source>
        <dbReference type="ARBA" id="ARBA00022729"/>
    </source>
</evidence>
<organism evidence="13 14">
    <name type="scientific">Paraburkholderia xenovorans (strain LB400)</name>
    <dbReference type="NCBI Taxonomy" id="266265"/>
    <lineage>
        <taxon>Bacteria</taxon>
        <taxon>Pseudomonadati</taxon>
        <taxon>Pseudomonadota</taxon>
        <taxon>Betaproteobacteria</taxon>
        <taxon>Burkholderiales</taxon>
        <taxon>Burkholderiaceae</taxon>
        <taxon>Paraburkholderia</taxon>
    </lineage>
</organism>
<evidence type="ECO:0000256" key="2">
    <source>
        <dbReference type="ARBA" id="ARBA00011233"/>
    </source>
</evidence>
<name>Q13G89_PARXL</name>
<evidence type="ECO:0000259" key="12">
    <source>
        <dbReference type="Pfam" id="PF13609"/>
    </source>
</evidence>
<reference evidence="13 14" key="1">
    <citation type="journal article" date="2006" name="Proc. Natl. Acad. Sci. U.S.A.">
        <title>Burkholderia xenovorans LB400 harbors a multi-replicon, 9.73-Mbp genome shaped for versatility.</title>
        <authorList>
            <person name="Chain P.S."/>
            <person name="Denef V.J."/>
            <person name="Konstantinidis K.T."/>
            <person name="Vergez L.M."/>
            <person name="Agullo L."/>
            <person name="Reyes V.L."/>
            <person name="Hauser L."/>
            <person name="Cordova M."/>
            <person name="Gomez L."/>
            <person name="Gonzalez M."/>
            <person name="Land M."/>
            <person name="Lao V."/>
            <person name="Larimer F."/>
            <person name="LiPuma J.J."/>
            <person name="Mahenthiralingam E."/>
            <person name="Malfatti S.A."/>
            <person name="Marx C.J."/>
            <person name="Parnell J.J."/>
            <person name="Ramette A."/>
            <person name="Richardson P."/>
            <person name="Seeger M."/>
            <person name="Smith D."/>
            <person name="Spilker T."/>
            <person name="Sul W.J."/>
            <person name="Tsoi T.V."/>
            <person name="Ulrich L.E."/>
            <person name="Zhulin I.B."/>
            <person name="Tiedje J.M."/>
        </authorList>
    </citation>
    <scope>NUCLEOTIDE SEQUENCE [LARGE SCALE GENOMIC DNA]</scope>
    <source>
        <strain evidence="13 14">LB400</strain>
    </source>
</reference>
<evidence type="ECO:0000256" key="10">
    <source>
        <dbReference type="ARBA" id="ARBA00023237"/>
    </source>
</evidence>
<dbReference type="PATRIC" id="fig|266265.5.peg.8791"/>